<protein>
    <submittedName>
        <fullName evidence="2">VOC family protein</fullName>
    </submittedName>
</protein>
<keyword evidence="3" id="KW-1185">Reference proteome</keyword>
<evidence type="ECO:0000259" key="1">
    <source>
        <dbReference type="PROSITE" id="PS51819"/>
    </source>
</evidence>
<dbReference type="RefSeq" id="WP_220229066.1">
    <property type="nucleotide sequence ID" value="NZ_JAICBX010000002.1"/>
</dbReference>
<sequence length="283" mass="31549">MIEKLRYVRLGVTDPAAMNDFVTRIVGLQPIESPDGLSLYRSDNRDHSLVVYPADRNEQTLALEVRDTRTLDEAVSRLEGAGYSVSRGSDEEAAARRCKTFAHFSIRGVVRIELVVRPRDTGWRYFGTRDAGIVEFFGVTFASTDPESDIKLWTGILGGKVADYIGEGAYIALDDQHHRITILPSDHDGLLEIQYKVEALHQLMQNSYYLQSAQVGVAHGPGRRPASGEAFLSFRSPDSVLFCYTAEGEERPLAEDYLPRQFPHAPQSYCAWGSVANIPEYCG</sequence>
<dbReference type="Proteomes" id="UP001196509">
    <property type="component" value="Unassembled WGS sequence"/>
</dbReference>
<dbReference type="InterPro" id="IPR004360">
    <property type="entry name" value="Glyas_Fos-R_dOase_dom"/>
</dbReference>
<dbReference type="AlphaFoldDB" id="A0AAE2ZPB1"/>
<reference evidence="2" key="1">
    <citation type="submission" date="2021-08" db="EMBL/GenBank/DDBJ databases">
        <title>Hoeflea bacterium WL0058 sp. nov., isolated from the sediment.</title>
        <authorList>
            <person name="Wang L."/>
            <person name="Zhang D."/>
        </authorList>
    </citation>
    <scope>NUCLEOTIDE SEQUENCE</scope>
    <source>
        <strain evidence="2">WL0058</strain>
    </source>
</reference>
<feature type="domain" description="VOC" evidence="1">
    <location>
        <begin position="135"/>
        <end position="247"/>
    </location>
</feature>
<comment type="caution">
    <text evidence="2">The sequence shown here is derived from an EMBL/GenBank/DDBJ whole genome shotgun (WGS) entry which is preliminary data.</text>
</comment>
<dbReference type="PROSITE" id="PS51819">
    <property type="entry name" value="VOC"/>
    <property type="match status" value="2"/>
</dbReference>
<gene>
    <name evidence="2" type="ORF">K1W69_14705</name>
</gene>
<dbReference type="Gene3D" id="3.10.180.10">
    <property type="entry name" value="2,3-Dihydroxybiphenyl 1,2-Dioxygenase, domain 1"/>
    <property type="match status" value="2"/>
</dbReference>
<evidence type="ECO:0000313" key="2">
    <source>
        <dbReference type="EMBL" id="MBW8638445.1"/>
    </source>
</evidence>
<dbReference type="InterPro" id="IPR037523">
    <property type="entry name" value="VOC_core"/>
</dbReference>
<evidence type="ECO:0000313" key="3">
    <source>
        <dbReference type="Proteomes" id="UP001196509"/>
    </source>
</evidence>
<name>A0AAE2ZPB1_9HYPH</name>
<proteinExistence type="predicted"/>
<dbReference type="SUPFAM" id="SSF54593">
    <property type="entry name" value="Glyoxalase/Bleomycin resistance protein/Dihydroxybiphenyl dioxygenase"/>
    <property type="match status" value="1"/>
</dbReference>
<dbReference type="EMBL" id="JAICBX010000002">
    <property type="protein sequence ID" value="MBW8638445.1"/>
    <property type="molecule type" value="Genomic_DNA"/>
</dbReference>
<feature type="domain" description="VOC" evidence="1">
    <location>
        <begin position="4"/>
        <end position="117"/>
    </location>
</feature>
<accession>A0AAE2ZPB1</accession>
<dbReference type="InterPro" id="IPR029068">
    <property type="entry name" value="Glyas_Bleomycin-R_OHBP_Dase"/>
</dbReference>
<dbReference type="Pfam" id="PF00903">
    <property type="entry name" value="Glyoxalase"/>
    <property type="match status" value="1"/>
</dbReference>
<organism evidence="2 3">
    <name type="scientific">Flavimaribacter sediminis</name>
    <dbReference type="NCBI Taxonomy" id="2865987"/>
    <lineage>
        <taxon>Bacteria</taxon>
        <taxon>Pseudomonadati</taxon>
        <taxon>Pseudomonadota</taxon>
        <taxon>Alphaproteobacteria</taxon>
        <taxon>Hyphomicrobiales</taxon>
        <taxon>Rhizobiaceae</taxon>
        <taxon>Flavimaribacter</taxon>
    </lineage>
</organism>